<comment type="similarity">
    <text evidence="2 9">Belongs to the nucleoporin Nup85 family.</text>
</comment>
<evidence type="ECO:0000256" key="3">
    <source>
        <dbReference type="ARBA" id="ARBA00022448"/>
    </source>
</evidence>
<keyword evidence="7 9" id="KW-0906">Nuclear pore complex</keyword>
<evidence type="ECO:0000256" key="8">
    <source>
        <dbReference type="ARBA" id="ARBA00023242"/>
    </source>
</evidence>
<dbReference type="Pfam" id="PF07575">
    <property type="entry name" value="Nucleopor_Nup85"/>
    <property type="match status" value="1"/>
</dbReference>
<dbReference type="InParanoid" id="F2UE29"/>
<keyword evidence="4 9" id="KW-0509">mRNA transport</keyword>
<comment type="subcellular location">
    <subcellularLocation>
        <location evidence="1 9">Nucleus</location>
        <location evidence="1 9">Nuclear pore complex</location>
    </subcellularLocation>
</comment>
<dbReference type="InterPro" id="IPR011502">
    <property type="entry name" value="Nucleoporin_Nup85"/>
</dbReference>
<comment type="function">
    <text evidence="9">Functions as a component of the nuclear pore complex (NPC).</text>
</comment>
<reference evidence="10" key="1">
    <citation type="submission" date="2009-08" db="EMBL/GenBank/DDBJ databases">
        <title>Annotation of Salpingoeca rosetta.</title>
        <authorList>
            <consortium name="The Broad Institute Genome Sequencing Platform"/>
            <person name="Russ C."/>
            <person name="Cuomo C."/>
            <person name="Burger G."/>
            <person name="Gray M.W."/>
            <person name="Holland P.W.H."/>
            <person name="King N."/>
            <person name="Lang F.B.F."/>
            <person name="Roger A.J."/>
            <person name="Ruiz-Trillo I."/>
            <person name="Young S.K."/>
            <person name="Zeng Q."/>
            <person name="Gargeya S."/>
            <person name="Alvarado L."/>
            <person name="Berlin A."/>
            <person name="Chapman S.B."/>
            <person name="Chen Z."/>
            <person name="Freedman E."/>
            <person name="Gellesch M."/>
            <person name="Goldberg J."/>
            <person name="Griggs A."/>
            <person name="Gujja S."/>
            <person name="Heilman E."/>
            <person name="Heiman D."/>
            <person name="Howarth C."/>
            <person name="Mehta T."/>
            <person name="Neiman D."/>
            <person name="Pearson M."/>
            <person name="Roberts A."/>
            <person name="Saif S."/>
            <person name="Shea T."/>
            <person name="Shenoy N."/>
            <person name="Sisk P."/>
            <person name="Stolte C."/>
            <person name="Sykes S."/>
            <person name="White J."/>
            <person name="Yandava C."/>
            <person name="Haas B."/>
            <person name="Nusbaum C."/>
            <person name="Birren B."/>
        </authorList>
    </citation>
    <scope>NUCLEOTIDE SEQUENCE [LARGE SCALE GENOMIC DNA]</scope>
    <source>
        <strain evidence="10">ATCC 50818</strain>
    </source>
</reference>
<dbReference type="GO" id="GO:0017056">
    <property type="term" value="F:structural constituent of nuclear pore"/>
    <property type="evidence" value="ECO:0007669"/>
    <property type="project" value="TreeGrafter"/>
</dbReference>
<evidence type="ECO:0000313" key="11">
    <source>
        <dbReference type="Proteomes" id="UP000007799"/>
    </source>
</evidence>
<dbReference type="GO" id="GO:0006606">
    <property type="term" value="P:protein import into nucleus"/>
    <property type="evidence" value="ECO:0007669"/>
    <property type="project" value="TreeGrafter"/>
</dbReference>
<proteinExistence type="inferred from homology"/>
<organism evidence="11">
    <name type="scientific">Salpingoeca rosetta (strain ATCC 50818 / BSB-021)</name>
    <dbReference type="NCBI Taxonomy" id="946362"/>
    <lineage>
        <taxon>Eukaryota</taxon>
        <taxon>Choanoflagellata</taxon>
        <taxon>Craspedida</taxon>
        <taxon>Salpingoecidae</taxon>
        <taxon>Salpingoeca</taxon>
    </lineage>
</organism>
<keyword evidence="3 9" id="KW-0813">Transport</keyword>
<dbReference type="KEGG" id="sre:PTSG_07107"/>
<dbReference type="GeneID" id="16073093"/>
<sequence length="585" mass="66911">MNAQPSTVQRTLQRDFRVTFEDLIGVVESGSISSDQLAEFSQRFQQSLRDATALTTSPNANVSEQEAQRIAAMYRCWHLCDIFFTRGDSISKMGGFVLGELLKWSAEHFAEADRHRLDLVRCKSNFDEHPSFWPAVVHLVCQGRMKEASQLLQLHSRYPRDEMVTNAVRTVEELTRRMPVYHPGTSRTEFMGKWQTWHKHVLDRTADITDPHLALIARLFKGDDDAFQTLIDKYRMHWMEVLIARILFTAPTIVLVDMHAHLQAAAERCAWVDEYDLLSVVISGDAHTVLEQARDEFGTCMFSVHLLIFLSQTNWLADGAEQDAEYYLLEYGQEFIDQHNWTGAGSYLSSRCGEEGLRRLEKKLLSVTMRTEKCATQVWRCCLQYHLNAAAAQVCRVFGQKLQREGKPVSAITWFIRGGATDELTRSLADDVLLRYARTHDAAELAVAQQFTQAAGRCQRLQFAAKYKDICDHVQSGNFAHASGAVIEILTETTLAPKWFWVHVLIDMLPLLEHDDVLFSSFDTRSLIQCLEEVELSHCRDEYMQTIAHKYMKRSRARNAEDEVEKIRMALARNLARSLLVQAPA</sequence>
<protein>
    <recommendedName>
        <fullName evidence="9">Nuclear pore complex protein Nup85</fullName>
    </recommendedName>
</protein>
<keyword evidence="5 9" id="KW-0653">Protein transport</keyword>
<evidence type="ECO:0000313" key="10">
    <source>
        <dbReference type="EMBL" id="EGD74879.1"/>
    </source>
</evidence>
<dbReference type="FunCoup" id="F2UE29">
    <property type="interactions" value="1878"/>
</dbReference>
<comment type="subunit">
    <text evidence="9">Component of the nuclear pore complex (NPC).</text>
</comment>
<dbReference type="AlphaFoldDB" id="F2UE29"/>
<evidence type="ECO:0000256" key="1">
    <source>
        <dbReference type="ARBA" id="ARBA00004567"/>
    </source>
</evidence>
<evidence type="ECO:0000256" key="9">
    <source>
        <dbReference type="RuleBase" id="RU365073"/>
    </source>
</evidence>
<dbReference type="OrthoDB" id="17644at2759"/>
<accession>F2UE29</accession>
<dbReference type="OMA" id="ELMEWLN"/>
<evidence type="ECO:0000256" key="6">
    <source>
        <dbReference type="ARBA" id="ARBA00023010"/>
    </source>
</evidence>
<dbReference type="eggNOG" id="KOG2271">
    <property type="taxonomic scope" value="Eukaryota"/>
</dbReference>
<evidence type="ECO:0000256" key="7">
    <source>
        <dbReference type="ARBA" id="ARBA00023132"/>
    </source>
</evidence>
<keyword evidence="8 9" id="KW-0539">Nucleus</keyword>
<dbReference type="Proteomes" id="UP000007799">
    <property type="component" value="Unassembled WGS sequence"/>
</dbReference>
<dbReference type="PANTHER" id="PTHR13373:SF21">
    <property type="entry name" value="NUCLEAR PORE COMPLEX PROTEIN NUP85"/>
    <property type="match status" value="1"/>
</dbReference>
<gene>
    <name evidence="10" type="ORF">PTSG_07107</name>
</gene>
<evidence type="ECO:0000256" key="2">
    <source>
        <dbReference type="ARBA" id="ARBA00005573"/>
    </source>
</evidence>
<evidence type="ECO:0000256" key="5">
    <source>
        <dbReference type="ARBA" id="ARBA00022927"/>
    </source>
</evidence>
<dbReference type="GO" id="GO:0045893">
    <property type="term" value="P:positive regulation of DNA-templated transcription"/>
    <property type="evidence" value="ECO:0007669"/>
    <property type="project" value="TreeGrafter"/>
</dbReference>
<keyword evidence="11" id="KW-1185">Reference proteome</keyword>
<keyword evidence="9" id="KW-0472">Membrane</keyword>
<dbReference type="GO" id="GO:0031080">
    <property type="term" value="C:nuclear pore outer ring"/>
    <property type="evidence" value="ECO:0007669"/>
    <property type="project" value="TreeGrafter"/>
</dbReference>
<dbReference type="PANTHER" id="PTHR13373">
    <property type="entry name" value="FROUNT PROTEIN-RELATED"/>
    <property type="match status" value="1"/>
</dbReference>
<name>F2UE29_SALR5</name>
<dbReference type="GO" id="GO:0006406">
    <property type="term" value="P:mRNA export from nucleus"/>
    <property type="evidence" value="ECO:0007669"/>
    <property type="project" value="TreeGrafter"/>
</dbReference>
<keyword evidence="6 9" id="KW-0811">Translocation</keyword>
<dbReference type="STRING" id="946362.F2UE29"/>
<evidence type="ECO:0000256" key="4">
    <source>
        <dbReference type="ARBA" id="ARBA00022816"/>
    </source>
</evidence>
<dbReference type="GO" id="GO:0031965">
    <property type="term" value="C:nuclear membrane"/>
    <property type="evidence" value="ECO:0007669"/>
    <property type="project" value="UniProtKB-UniRule"/>
</dbReference>
<dbReference type="EMBL" id="GL832970">
    <property type="protein sequence ID" value="EGD74879.1"/>
    <property type="molecule type" value="Genomic_DNA"/>
</dbReference>
<dbReference type="RefSeq" id="XP_004992524.1">
    <property type="nucleotide sequence ID" value="XM_004992467.1"/>
</dbReference>